<gene>
    <name evidence="1" type="ORF">D9757_007488</name>
</gene>
<dbReference type="EMBL" id="JAACJN010000042">
    <property type="protein sequence ID" value="KAF5384662.1"/>
    <property type="molecule type" value="Genomic_DNA"/>
</dbReference>
<dbReference type="Gene3D" id="3.80.10.10">
    <property type="entry name" value="Ribonuclease Inhibitor"/>
    <property type="match status" value="1"/>
</dbReference>
<keyword evidence="2" id="KW-1185">Reference proteome</keyword>
<dbReference type="OrthoDB" id="3365698at2759"/>
<reference evidence="1 2" key="1">
    <citation type="journal article" date="2020" name="ISME J.">
        <title>Uncovering the hidden diversity of litter-decomposition mechanisms in mushroom-forming fungi.</title>
        <authorList>
            <person name="Floudas D."/>
            <person name="Bentzer J."/>
            <person name="Ahren D."/>
            <person name="Johansson T."/>
            <person name="Persson P."/>
            <person name="Tunlid A."/>
        </authorList>
    </citation>
    <scope>NUCLEOTIDE SEQUENCE [LARGE SCALE GENOMIC DNA]</scope>
    <source>
        <strain evidence="1 2">CBS 406.79</strain>
    </source>
</reference>
<evidence type="ECO:0000313" key="1">
    <source>
        <dbReference type="EMBL" id="KAF5384662.1"/>
    </source>
</evidence>
<dbReference type="AlphaFoldDB" id="A0A8H5HK03"/>
<sequence length="624" mass="69143">MRNHVEHIPGIIPLPAVLGTNYTPLSLEISQLNDLLVGPQQELNCLGSEIARVQAILDDLLSKQQKVQIYVEAHRALMSPIRQLPSETLAEIFQWCLPLDVGYGVRSLAHAPLLLTTICRDWRRVAIETPRLWNSLHIFFPPYLGEDVQLQRIAGIELWVQRSGSLPISISLHGSSAHSLRILSSPMHFRGRQAEGGNILTAVMISLLSFRYKIQHIHIALNSPDIIALNELLVSSGSLFPSLLSFTLDDFNVGLYGQTGLNQLTTKVLPSLLSQMPALQSLDIRKLKIQSNIHLDTLHSRWDTLTNLSISASLSPADLFRIITKSCALQTLKVSVLVFEDRLDVSALTATLLDLVSLELNIRVNLSSVQPNSTSRDGEDDRRNRQLACTTAITSRIICPRLKQLYTSWSNILSPVSQVPILDFPLHALESLGVDIPMTPEALMECLELAPNLISLYFVDAGNAYYGRGPSTLQDTHLMALTPSADNPSPLCPQLRHLQIVDRSTGSASVRTVENDSSTLIGLRSSWSTHLLADFITARAKVKMLDSCELFFLHPFSLLDGEFHCLRAVKQEGKVKLRIHDTIVTQKPLKDGPMDGLSCHEPHYVRAISGGMLNDPSANTRMII</sequence>
<proteinExistence type="predicted"/>
<protein>
    <recommendedName>
        <fullName evidence="3">F-box domain-containing protein</fullName>
    </recommendedName>
</protein>
<comment type="caution">
    <text evidence="1">The sequence shown here is derived from an EMBL/GenBank/DDBJ whole genome shotgun (WGS) entry which is preliminary data.</text>
</comment>
<name>A0A8H5HK03_9AGAR</name>
<evidence type="ECO:0000313" key="2">
    <source>
        <dbReference type="Proteomes" id="UP000518752"/>
    </source>
</evidence>
<organism evidence="1 2">
    <name type="scientific">Collybiopsis confluens</name>
    <dbReference type="NCBI Taxonomy" id="2823264"/>
    <lineage>
        <taxon>Eukaryota</taxon>
        <taxon>Fungi</taxon>
        <taxon>Dikarya</taxon>
        <taxon>Basidiomycota</taxon>
        <taxon>Agaricomycotina</taxon>
        <taxon>Agaricomycetes</taxon>
        <taxon>Agaricomycetidae</taxon>
        <taxon>Agaricales</taxon>
        <taxon>Marasmiineae</taxon>
        <taxon>Omphalotaceae</taxon>
        <taxon>Collybiopsis</taxon>
    </lineage>
</organism>
<dbReference type="Proteomes" id="UP000518752">
    <property type="component" value="Unassembled WGS sequence"/>
</dbReference>
<evidence type="ECO:0008006" key="3">
    <source>
        <dbReference type="Google" id="ProtNLM"/>
    </source>
</evidence>
<dbReference type="SUPFAM" id="SSF52047">
    <property type="entry name" value="RNI-like"/>
    <property type="match status" value="1"/>
</dbReference>
<dbReference type="Gene3D" id="1.20.1280.50">
    <property type="match status" value="1"/>
</dbReference>
<accession>A0A8H5HK03</accession>
<dbReference type="InterPro" id="IPR032675">
    <property type="entry name" value="LRR_dom_sf"/>
</dbReference>